<reference evidence="5" key="1">
    <citation type="submission" date="2021-04" db="EMBL/GenBank/DDBJ databases">
        <authorList>
            <person name="Hartkoorn R.C."/>
            <person name="Beaudoing E."/>
            <person name="Hot D."/>
        </authorList>
    </citation>
    <scope>NUCLEOTIDE SEQUENCE</scope>
    <source>
        <strain evidence="5">NRRL B-16292</strain>
    </source>
</reference>
<keyword evidence="1" id="KW-0805">Transcription regulation</keyword>
<evidence type="ECO:0000313" key="5">
    <source>
        <dbReference type="EMBL" id="UWP80943.1"/>
    </source>
</evidence>
<dbReference type="RefSeq" id="WP_259858706.1">
    <property type="nucleotide sequence ID" value="NZ_BAAAST010000028.1"/>
</dbReference>
<keyword evidence="3" id="KW-0804">Transcription</keyword>
<name>A0ABY5VT80_9ACTN</name>
<dbReference type="PANTHER" id="PTHR44846">
    <property type="entry name" value="MANNOSYL-D-GLYCERATE TRANSPORT/METABOLISM SYSTEM REPRESSOR MNGR-RELATED"/>
    <property type="match status" value="1"/>
</dbReference>
<dbReference type="InterPro" id="IPR036390">
    <property type="entry name" value="WH_DNA-bd_sf"/>
</dbReference>
<evidence type="ECO:0000259" key="4">
    <source>
        <dbReference type="PROSITE" id="PS50949"/>
    </source>
</evidence>
<dbReference type="InterPro" id="IPR036388">
    <property type="entry name" value="WH-like_DNA-bd_sf"/>
</dbReference>
<dbReference type="EMBL" id="CP073720">
    <property type="protein sequence ID" value="UWP80943.1"/>
    <property type="molecule type" value="Genomic_DNA"/>
</dbReference>
<dbReference type="Proteomes" id="UP001059617">
    <property type="component" value="Chromosome"/>
</dbReference>
<feature type="domain" description="HTH gntR-type" evidence="4">
    <location>
        <begin position="2"/>
        <end position="70"/>
    </location>
</feature>
<dbReference type="Pfam" id="PF00392">
    <property type="entry name" value="GntR"/>
    <property type="match status" value="1"/>
</dbReference>
<evidence type="ECO:0000313" key="6">
    <source>
        <dbReference type="Proteomes" id="UP001059617"/>
    </source>
</evidence>
<dbReference type="PANTHER" id="PTHR44846:SF17">
    <property type="entry name" value="GNTR-FAMILY TRANSCRIPTIONAL REGULATOR"/>
    <property type="match status" value="1"/>
</dbReference>
<organism evidence="5 6">
    <name type="scientific">Dactylosporangium fulvum</name>
    <dbReference type="NCBI Taxonomy" id="53359"/>
    <lineage>
        <taxon>Bacteria</taxon>
        <taxon>Bacillati</taxon>
        <taxon>Actinomycetota</taxon>
        <taxon>Actinomycetes</taxon>
        <taxon>Micromonosporales</taxon>
        <taxon>Micromonosporaceae</taxon>
        <taxon>Dactylosporangium</taxon>
    </lineage>
</organism>
<evidence type="ECO:0000256" key="3">
    <source>
        <dbReference type="ARBA" id="ARBA00023163"/>
    </source>
</evidence>
<dbReference type="Gene3D" id="1.10.10.10">
    <property type="entry name" value="Winged helix-like DNA-binding domain superfamily/Winged helix DNA-binding domain"/>
    <property type="match status" value="1"/>
</dbReference>
<protein>
    <submittedName>
        <fullName evidence="5">GntR family transcriptional regulator</fullName>
    </submittedName>
</protein>
<dbReference type="CDD" id="cd07377">
    <property type="entry name" value="WHTH_GntR"/>
    <property type="match status" value="1"/>
</dbReference>
<dbReference type="InterPro" id="IPR028978">
    <property type="entry name" value="Chorismate_lyase_/UTRA_dom_sf"/>
</dbReference>
<dbReference type="InterPro" id="IPR050679">
    <property type="entry name" value="Bact_HTH_transcr_reg"/>
</dbReference>
<keyword evidence="2" id="KW-0238">DNA-binding</keyword>
<sequence length="137" mass="14891">MTARYKMLADVLRQRIGSGALAPGRRLPSAAELAWEHDVSRDTALRAMATLRAEGLLFIAPDNSIRVGPCHTRPIRDRTTPTANVVDVPAHAVISARMPTPGERETLALAEGTPVLVVRTGDVEEVHPADRTTLRRV</sequence>
<reference evidence="5" key="2">
    <citation type="submission" date="2022-09" db="EMBL/GenBank/DDBJ databases">
        <title>Biosynthetic gene clusters of Dactylosporangioum fulvum.</title>
        <authorList>
            <person name="Caradec T."/>
        </authorList>
    </citation>
    <scope>NUCLEOTIDE SEQUENCE</scope>
    <source>
        <strain evidence="5">NRRL B-16292</strain>
    </source>
</reference>
<evidence type="ECO:0000256" key="2">
    <source>
        <dbReference type="ARBA" id="ARBA00023125"/>
    </source>
</evidence>
<dbReference type="InterPro" id="IPR000524">
    <property type="entry name" value="Tscrpt_reg_HTH_GntR"/>
</dbReference>
<keyword evidence="6" id="KW-1185">Reference proteome</keyword>
<dbReference type="PRINTS" id="PR00035">
    <property type="entry name" value="HTHGNTR"/>
</dbReference>
<dbReference type="SMART" id="SM00345">
    <property type="entry name" value="HTH_GNTR"/>
    <property type="match status" value="1"/>
</dbReference>
<dbReference type="PROSITE" id="PS50949">
    <property type="entry name" value="HTH_GNTR"/>
    <property type="match status" value="1"/>
</dbReference>
<dbReference type="Gene3D" id="3.40.1410.10">
    <property type="entry name" value="Chorismate lyase-like"/>
    <property type="match status" value="1"/>
</dbReference>
<proteinExistence type="predicted"/>
<accession>A0ABY5VT80</accession>
<dbReference type="SUPFAM" id="SSF46785">
    <property type="entry name" value="Winged helix' DNA-binding domain"/>
    <property type="match status" value="1"/>
</dbReference>
<evidence type="ECO:0000256" key="1">
    <source>
        <dbReference type="ARBA" id="ARBA00023015"/>
    </source>
</evidence>
<gene>
    <name evidence="5" type="ORF">Dfulv_38315</name>
</gene>